<organism evidence="1 2">
    <name type="scientific">Xylella fastidiosa subsp. fastidiosa</name>
    <dbReference type="NCBI Taxonomy" id="644356"/>
    <lineage>
        <taxon>Bacteria</taxon>
        <taxon>Pseudomonadati</taxon>
        <taxon>Pseudomonadota</taxon>
        <taxon>Gammaproteobacteria</taxon>
        <taxon>Lysobacterales</taxon>
        <taxon>Lysobacteraceae</taxon>
        <taxon>Xylella</taxon>
    </lineage>
</organism>
<name>A0AAJ5R121_XYLFS</name>
<proteinExistence type="predicted"/>
<evidence type="ECO:0000313" key="2">
    <source>
        <dbReference type="Proteomes" id="UP001211513"/>
    </source>
</evidence>
<gene>
    <name evidence="1" type="ORF">OK117_02655</name>
</gene>
<sequence>MLWLKSTSWNLGCRLAGSKNRNTATIKNAFLEALDYLGGVPALAE</sequence>
<dbReference type="AlphaFoldDB" id="A0AAJ5R121"/>
<protein>
    <submittedName>
        <fullName evidence="1">Uncharacterized protein</fullName>
    </submittedName>
</protein>
<dbReference type="EMBL" id="CP109886">
    <property type="protein sequence ID" value="WCF28801.1"/>
    <property type="molecule type" value="Genomic_DNA"/>
</dbReference>
<evidence type="ECO:0000313" key="1">
    <source>
        <dbReference type="EMBL" id="WCF28801.1"/>
    </source>
</evidence>
<reference evidence="1" key="1">
    <citation type="journal article" date="2022" name="Phytopathology">
        <title>Complete circularized genome resources of seven strains of Xylella fastidiosa subsp. fastidiosa using hybrid assembly reveals unknown plasmids.</title>
        <authorList>
            <person name="Velasco-Amo M.D.P."/>
            <person name="Arias-Giraldo L.F.F."/>
            <person name="Ecija M.R."/>
            <person name="De La Fuente L."/>
            <person name="Marco-Noales E."/>
            <person name="Moralejo E."/>
            <person name="Navas-Cort J.A."/>
            <person name="Landa B.B."/>
        </authorList>
    </citation>
    <scope>NUCLEOTIDE SEQUENCE</scope>
    <source>
        <strain evidence="1">CFBP8073</strain>
    </source>
</reference>
<reference evidence="1" key="2">
    <citation type="submission" date="2022-10" db="EMBL/GenBank/DDBJ databases">
        <authorList>
            <person name="Landa B."/>
            <person name="Arias-Giraldo L.F."/>
            <person name="Roman-Ecija M."/>
            <person name="Velasco-Amo M.P."/>
            <person name="De La Fuente L."/>
            <person name="Marco-Noales E."/>
            <person name="Moralejo E."/>
        </authorList>
    </citation>
    <scope>NUCLEOTIDE SEQUENCE</scope>
    <source>
        <strain evidence="1">CFBP8073</strain>
    </source>
</reference>
<accession>A0AAJ5R121</accession>
<dbReference type="Proteomes" id="UP001211513">
    <property type="component" value="Chromosome"/>
</dbReference>
<dbReference type="RefSeq" id="WP_004084284.1">
    <property type="nucleotide sequence ID" value="NZ_CP109886.1"/>
</dbReference>